<dbReference type="Gramene" id="GBG92914">
    <property type="protein sequence ID" value="GBG92914"/>
    <property type="gene ID" value="CBR_g57733"/>
</dbReference>
<feature type="compositionally biased region" description="Low complexity" evidence="1">
    <location>
        <begin position="145"/>
        <end position="183"/>
    </location>
</feature>
<dbReference type="Proteomes" id="UP000265515">
    <property type="component" value="Unassembled WGS sequence"/>
</dbReference>
<feature type="compositionally biased region" description="Polar residues" evidence="1">
    <location>
        <begin position="65"/>
        <end position="86"/>
    </location>
</feature>
<proteinExistence type="predicted"/>
<evidence type="ECO:0000256" key="1">
    <source>
        <dbReference type="SAM" id="MobiDB-lite"/>
    </source>
</evidence>
<accession>A0A388MED6</accession>
<dbReference type="AlphaFoldDB" id="A0A388MED6"/>
<organism evidence="3 4">
    <name type="scientific">Chara braunii</name>
    <name type="common">Braun's stonewort</name>
    <dbReference type="NCBI Taxonomy" id="69332"/>
    <lineage>
        <taxon>Eukaryota</taxon>
        <taxon>Viridiplantae</taxon>
        <taxon>Streptophyta</taxon>
        <taxon>Charophyceae</taxon>
        <taxon>Charales</taxon>
        <taxon>Characeae</taxon>
        <taxon>Chara</taxon>
    </lineage>
</organism>
<keyword evidence="2" id="KW-0732">Signal</keyword>
<keyword evidence="4" id="KW-1185">Reference proteome</keyword>
<feature type="region of interest" description="Disordered" evidence="1">
    <location>
        <begin position="514"/>
        <end position="571"/>
    </location>
</feature>
<feature type="chain" id="PRO_5017479149" evidence="2">
    <location>
        <begin position="29"/>
        <end position="621"/>
    </location>
</feature>
<evidence type="ECO:0000256" key="2">
    <source>
        <dbReference type="SAM" id="SignalP"/>
    </source>
</evidence>
<reference evidence="3 4" key="1">
    <citation type="journal article" date="2018" name="Cell">
        <title>The Chara Genome: Secondary Complexity and Implications for Plant Terrestrialization.</title>
        <authorList>
            <person name="Nishiyama T."/>
            <person name="Sakayama H."/>
            <person name="Vries J.D."/>
            <person name="Buschmann H."/>
            <person name="Saint-Marcoux D."/>
            <person name="Ullrich K.K."/>
            <person name="Haas F.B."/>
            <person name="Vanderstraeten L."/>
            <person name="Becker D."/>
            <person name="Lang D."/>
            <person name="Vosolsobe S."/>
            <person name="Rombauts S."/>
            <person name="Wilhelmsson P.K.I."/>
            <person name="Janitza P."/>
            <person name="Kern R."/>
            <person name="Heyl A."/>
            <person name="Rumpler F."/>
            <person name="Villalobos L.I.A.C."/>
            <person name="Clay J.M."/>
            <person name="Skokan R."/>
            <person name="Toyoda A."/>
            <person name="Suzuki Y."/>
            <person name="Kagoshima H."/>
            <person name="Schijlen E."/>
            <person name="Tajeshwar N."/>
            <person name="Catarino B."/>
            <person name="Hetherington A.J."/>
            <person name="Saltykova A."/>
            <person name="Bonnot C."/>
            <person name="Breuninger H."/>
            <person name="Symeonidi A."/>
            <person name="Radhakrishnan G.V."/>
            <person name="Van Nieuwerburgh F."/>
            <person name="Deforce D."/>
            <person name="Chang C."/>
            <person name="Karol K.G."/>
            <person name="Hedrich R."/>
            <person name="Ulvskov P."/>
            <person name="Glockner G."/>
            <person name="Delwiche C.F."/>
            <person name="Petrasek J."/>
            <person name="Van de Peer Y."/>
            <person name="Friml J."/>
            <person name="Beilby M."/>
            <person name="Dolan L."/>
            <person name="Kohara Y."/>
            <person name="Sugano S."/>
            <person name="Fujiyama A."/>
            <person name="Delaux P.-M."/>
            <person name="Quint M."/>
            <person name="TheiBen G."/>
            <person name="Hagemann M."/>
            <person name="Harholt J."/>
            <person name="Dunand C."/>
            <person name="Zachgo S."/>
            <person name="Langdale J."/>
            <person name="Maumus F."/>
            <person name="Straeten D.V.D."/>
            <person name="Gould S.B."/>
            <person name="Rensing S.A."/>
        </authorList>
    </citation>
    <scope>NUCLEOTIDE SEQUENCE [LARGE SCALE GENOMIC DNA]</scope>
    <source>
        <strain evidence="3 4">S276</strain>
    </source>
</reference>
<feature type="compositionally biased region" description="Pro residues" evidence="1">
    <location>
        <begin position="528"/>
        <end position="539"/>
    </location>
</feature>
<feature type="compositionally biased region" description="Polar residues" evidence="1">
    <location>
        <begin position="393"/>
        <end position="405"/>
    </location>
</feature>
<dbReference type="EMBL" id="BFEA01001170">
    <property type="protein sequence ID" value="GBG92914.1"/>
    <property type="molecule type" value="Genomic_DNA"/>
</dbReference>
<feature type="compositionally biased region" description="Polar residues" evidence="1">
    <location>
        <begin position="359"/>
        <end position="373"/>
    </location>
</feature>
<gene>
    <name evidence="3" type="ORF">CBR_g57733</name>
</gene>
<feature type="region of interest" description="Disordered" evidence="1">
    <location>
        <begin position="339"/>
        <end position="412"/>
    </location>
</feature>
<name>A0A388MED6_CHABU</name>
<feature type="compositionally biased region" description="Basic and acidic residues" evidence="1">
    <location>
        <begin position="87"/>
        <end position="97"/>
    </location>
</feature>
<comment type="caution">
    <text evidence="3">The sequence shown here is derived from an EMBL/GenBank/DDBJ whole genome shotgun (WGS) entry which is preliminary data.</text>
</comment>
<protein>
    <submittedName>
        <fullName evidence="3">Uncharacterized protein</fullName>
    </submittedName>
</protein>
<evidence type="ECO:0000313" key="3">
    <source>
        <dbReference type="EMBL" id="GBG92914.1"/>
    </source>
</evidence>
<evidence type="ECO:0000313" key="4">
    <source>
        <dbReference type="Proteomes" id="UP000265515"/>
    </source>
</evidence>
<sequence>MASGRRSSPVFGTSDSILLALVAMAAWSILMPKEDLSNSSTGMAFGYGCLLVDAQAIGPGEKSWSRSVLTDGGSSPVNGVRASTSAGDRDLGSHLEAEGPADSAGDLGSPGWSGATGSDLDGDEAGKGGRSLAGDSGAGVAQGKDVTVAAAAEAEATTDTTDARSTGAGSGSASAASAHPASGMEASGETAADGNLDSRSAQAASGGGISRADGANGLDSGGEAAGADERADVGAQRVDSGPGTERLSGSDAKHERAQVDAQRLASGPGTLQPSGSDGGEGMEIGHGRVESTTGSDLKKSDNTVNTPAVAMARPALSAESDSDAAELAVTDVSTFVEKGGASSVPDATTGPESVPARTGPSSVPATTTHSSTPRPMVGGHVASAGPSGEDGTVQGTRKGTTTQLTDDGDVPTGEVVRGEAPHHGVDGDGGVSARVSAGRQQVVALPKPADEVSAHPQVGTEPEELPDILMHQRRMPLPRRVAPVPTPTLATTNTLMYQRWVPVPPSVAPVPPRSLHVSKSLPSESVPTAPPPSNFPPVATPSRPSTPFRITAVSSSSPPSSPLSQIRNGGGPIFTAAPMEKADQSGGLSLSGSSGIYGSIVLLSSFVIAQLMFIMDGSFYT</sequence>
<feature type="signal peptide" evidence="2">
    <location>
        <begin position="1"/>
        <end position="28"/>
    </location>
</feature>
<feature type="compositionally biased region" description="Low complexity" evidence="1">
    <location>
        <begin position="554"/>
        <end position="564"/>
    </location>
</feature>
<feature type="region of interest" description="Disordered" evidence="1">
    <location>
        <begin position="62"/>
        <end position="304"/>
    </location>
</feature>